<keyword evidence="5" id="KW-0812">Transmembrane</keyword>
<dbReference type="CDD" id="cd23702">
    <property type="entry name" value="eL14"/>
    <property type="match status" value="1"/>
</dbReference>
<organism evidence="7 8">
    <name type="scientific">Dendrobium chrysotoxum</name>
    <name type="common">Orchid</name>
    <dbReference type="NCBI Taxonomy" id="161865"/>
    <lineage>
        <taxon>Eukaryota</taxon>
        <taxon>Viridiplantae</taxon>
        <taxon>Streptophyta</taxon>
        <taxon>Embryophyta</taxon>
        <taxon>Tracheophyta</taxon>
        <taxon>Spermatophyta</taxon>
        <taxon>Magnoliopsida</taxon>
        <taxon>Liliopsida</taxon>
        <taxon>Asparagales</taxon>
        <taxon>Orchidaceae</taxon>
        <taxon>Epidendroideae</taxon>
        <taxon>Malaxideae</taxon>
        <taxon>Dendrobiinae</taxon>
        <taxon>Dendrobium</taxon>
    </lineage>
</organism>
<name>A0AAV7H813_DENCH</name>
<evidence type="ECO:0000256" key="2">
    <source>
        <dbReference type="ARBA" id="ARBA00022980"/>
    </source>
</evidence>
<accession>A0AAV7H813</accession>
<keyword evidence="3" id="KW-0687">Ribonucleoprotein</keyword>
<evidence type="ECO:0000256" key="1">
    <source>
        <dbReference type="ARBA" id="ARBA00006592"/>
    </source>
</evidence>
<evidence type="ECO:0000256" key="5">
    <source>
        <dbReference type="SAM" id="Phobius"/>
    </source>
</evidence>
<dbReference type="GO" id="GO:0006412">
    <property type="term" value="P:translation"/>
    <property type="evidence" value="ECO:0007669"/>
    <property type="project" value="InterPro"/>
</dbReference>
<keyword evidence="2" id="KW-0689">Ribosomal protein</keyword>
<dbReference type="GO" id="GO:0042273">
    <property type="term" value="P:ribosomal large subunit biogenesis"/>
    <property type="evidence" value="ECO:0007669"/>
    <property type="project" value="TreeGrafter"/>
</dbReference>
<dbReference type="GO" id="GO:0003735">
    <property type="term" value="F:structural constituent of ribosome"/>
    <property type="evidence" value="ECO:0007669"/>
    <property type="project" value="InterPro"/>
</dbReference>
<gene>
    <name evidence="7" type="ORF">IEQ34_000048</name>
</gene>
<dbReference type="PANTHER" id="PTHR11127">
    <property type="entry name" value="60S RIBOSOMAL PROTEIN L14"/>
    <property type="match status" value="1"/>
</dbReference>
<keyword evidence="5" id="KW-0472">Membrane</keyword>
<dbReference type="EMBL" id="JAGFBR010000001">
    <property type="protein sequence ID" value="KAH0470325.1"/>
    <property type="molecule type" value="Genomic_DNA"/>
</dbReference>
<evidence type="ECO:0000313" key="8">
    <source>
        <dbReference type="Proteomes" id="UP000775213"/>
    </source>
</evidence>
<dbReference type="GO" id="GO:0003729">
    <property type="term" value="F:mRNA binding"/>
    <property type="evidence" value="ECO:0007669"/>
    <property type="project" value="UniProtKB-ARBA"/>
</dbReference>
<dbReference type="InterPro" id="IPR014722">
    <property type="entry name" value="Rib_uL2_dom2"/>
</dbReference>
<dbReference type="InterPro" id="IPR008991">
    <property type="entry name" value="Translation_prot_SH3-like_sf"/>
</dbReference>
<dbReference type="SMART" id="SM01416">
    <property type="entry name" value="Ribosomal_L19e"/>
    <property type="match status" value="1"/>
</dbReference>
<comment type="caution">
    <text evidence="7">The sequence shown here is derived from an EMBL/GenBank/DDBJ whole genome shotgun (WGS) entry which is preliminary data.</text>
</comment>
<evidence type="ECO:0000313" key="7">
    <source>
        <dbReference type="EMBL" id="KAH0470325.1"/>
    </source>
</evidence>
<sequence>MFLCSGGVLGVVLTAVHLLPILLYASFLCCTWLARPGVRCGRYIEGYTIQNLLPTYVFCFVALAIAMAAMPFQRYVEIGRVALVNYGKEYRKLVVIVDVIDQNWALVEAPDMVRGQMNFKRLSLTDIKIDIPRIPKKSKLIAGMDAADAKNKCEKSSWGRKLIVQKKRAELNDFDRFKKPMKIHSRSRDRQLVEAKRKGRHSGYGKHYGTREARLPSKVLWMRRMRVLRHFLRKY</sequence>
<dbReference type="InterPro" id="IPR000196">
    <property type="entry name" value="Ribosomal_eL19_dom"/>
</dbReference>
<dbReference type="Gene3D" id="1.10.1200.240">
    <property type="match status" value="1"/>
</dbReference>
<dbReference type="FunFam" id="2.30.30.30:FF:000026">
    <property type="entry name" value="60S ribosomal protein L14-1"/>
    <property type="match status" value="1"/>
</dbReference>
<dbReference type="Pfam" id="PF01929">
    <property type="entry name" value="Ribosomal_L14e"/>
    <property type="match status" value="1"/>
</dbReference>
<evidence type="ECO:0000256" key="4">
    <source>
        <dbReference type="SAM" id="MobiDB-lite"/>
    </source>
</evidence>
<keyword evidence="8" id="KW-1185">Reference proteome</keyword>
<evidence type="ECO:0000256" key="3">
    <source>
        <dbReference type="ARBA" id="ARBA00023274"/>
    </source>
</evidence>
<evidence type="ECO:0000259" key="6">
    <source>
        <dbReference type="SMART" id="SM01416"/>
    </source>
</evidence>
<dbReference type="GO" id="GO:0022625">
    <property type="term" value="C:cytosolic large ribosomal subunit"/>
    <property type="evidence" value="ECO:0007669"/>
    <property type="project" value="TreeGrafter"/>
</dbReference>
<feature type="compositionally biased region" description="Basic and acidic residues" evidence="4">
    <location>
        <begin position="187"/>
        <end position="196"/>
    </location>
</feature>
<dbReference type="InterPro" id="IPR002784">
    <property type="entry name" value="Ribosomal_eL14_dom"/>
</dbReference>
<dbReference type="SUPFAM" id="SSF50104">
    <property type="entry name" value="Translation proteins SH3-like domain"/>
    <property type="match status" value="1"/>
</dbReference>
<dbReference type="SUPFAM" id="SSF48140">
    <property type="entry name" value="Ribosomal protein L19 (L19e)"/>
    <property type="match status" value="1"/>
</dbReference>
<feature type="domain" description="Large ribosomal subunit protein eL19" evidence="6">
    <location>
        <begin position="161"/>
        <end position="235"/>
    </location>
</feature>
<feature type="transmembrane region" description="Helical" evidence="5">
    <location>
        <begin position="54"/>
        <end position="72"/>
    </location>
</feature>
<proteinExistence type="inferred from homology"/>
<comment type="similarity">
    <text evidence="1">Belongs to the eukaryotic ribosomal protein eL14 family.</text>
</comment>
<keyword evidence="5" id="KW-1133">Transmembrane helix</keyword>
<dbReference type="InterPro" id="IPR035970">
    <property type="entry name" value="60S_ribosomal_eL19_sf"/>
</dbReference>
<dbReference type="Gene3D" id="2.30.30.30">
    <property type="match status" value="1"/>
</dbReference>
<dbReference type="InterPro" id="IPR039660">
    <property type="entry name" value="Ribosomal_eL14"/>
</dbReference>
<feature type="transmembrane region" description="Helical" evidence="5">
    <location>
        <begin position="7"/>
        <end position="34"/>
    </location>
</feature>
<dbReference type="Pfam" id="PF25476">
    <property type="entry name" value="Ribosomal_L19e_C"/>
    <property type="match status" value="1"/>
</dbReference>
<reference evidence="7 8" key="1">
    <citation type="journal article" date="2021" name="Hortic Res">
        <title>Chromosome-scale assembly of the Dendrobium chrysotoxum genome enhances the understanding of orchid evolution.</title>
        <authorList>
            <person name="Zhang Y."/>
            <person name="Zhang G.Q."/>
            <person name="Zhang D."/>
            <person name="Liu X.D."/>
            <person name="Xu X.Y."/>
            <person name="Sun W.H."/>
            <person name="Yu X."/>
            <person name="Zhu X."/>
            <person name="Wang Z.W."/>
            <person name="Zhao X."/>
            <person name="Zhong W.Y."/>
            <person name="Chen H."/>
            <person name="Yin W.L."/>
            <person name="Huang T."/>
            <person name="Niu S.C."/>
            <person name="Liu Z.J."/>
        </authorList>
    </citation>
    <scope>NUCLEOTIDE SEQUENCE [LARGE SCALE GENOMIC DNA]</scope>
    <source>
        <strain evidence="7">Lindl</strain>
    </source>
</reference>
<dbReference type="AlphaFoldDB" id="A0AAV7H813"/>
<protein>
    <recommendedName>
        <fullName evidence="6">Large ribosomal subunit protein eL19 domain-containing protein</fullName>
    </recommendedName>
</protein>
<dbReference type="Proteomes" id="UP000775213">
    <property type="component" value="Unassembled WGS sequence"/>
</dbReference>
<dbReference type="PANTHER" id="PTHR11127:SF2">
    <property type="entry name" value="LARGE RIBOSOMAL SUBUNIT PROTEIN EL14"/>
    <property type="match status" value="1"/>
</dbReference>
<dbReference type="InterPro" id="IPR057260">
    <property type="entry name" value="Ribosomal_L19e_C"/>
</dbReference>
<feature type="region of interest" description="Disordered" evidence="4">
    <location>
        <begin position="187"/>
        <end position="208"/>
    </location>
</feature>